<proteinExistence type="predicted"/>
<dbReference type="SMART" id="SM00530">
    <property type="entry name" value="HTH_XRE"/>
    <property type="match status" value="1"/>
</dbReference>
<organism evidence="3 4">
    <name type="scientific">Streptomyces justiciae</name>
    <dbReference type="NCBI Taxonomy" id="2780140"/>
    <lineage>
        <taxon>Bacteria</taxon>
        <taxon>Bacillati</taxon>
        <taxon>Actinomycetota</taxon>
        <taxon>Actinomycetes</taxon>
        <taxon>Kitasatosporales</taxon>
        <taxon>Streptomycetaceae</taxon>
        <taxon>Streptomyces</taxon>
    </lineage>
</organism>
<evidence type="ECO:0000256" key="1">
    <source>
        <dbReference type="SAM" id="MobiDB-lite"/>
    </source>
</evidence>
<feature type="compositionally biased region" description="Low complexity" evidence="1">
    <location>
        <begin position="313"/>
        <end position="324"/>
    </location>
</feature>
<keyword evidence="4" id="KW-1185">Reference proteome</keyword>
<reference evidence="4" key="1">
    <citation type="submission" date="2023-07" db="EMBL/GenBank/DDBJ databases">
        <title>Draft genome sequence of the endophytic actinobacterium Streptomyces justiciae WPN32, a potential antibiotic producer.</title>
        <authorList>
            <person name="Yasawong M."/>
            <person name="Pana W."/>
            <person name="Ganta P."/>
            <person name="Santapan N."/>
            <person name="Songngamsuk T."/>
            <person name="Phatcharaharikarn M."/>
            <person name="Kerdtoob S."/>
            <person name="Nantapong N."/>
        </authorList>
    </citation>
    <scope>NUCLEOTIDE SEQUENCE [LARGE SCALE GENOMIC DNA]</scope>
    <source>
        <strain evidence="4">WPN32</strain>
    </source>
</reference>
<dbReference type="InterPro" id="IPR041413">
    <property type="entry name" value="MLTR_LBD"/>
</dbReference>
<evidence type="ECO:0000313" key="3">
    <source>
        <dbReference type="EMBL" id="MDT7844953.1"/>
    </source>
</evidence>
<dbReference type="PANTHER" id="PTHR35010">
    <property type="entry name" value="BLL4672 PROTEIN-RELATED"/>
    <property type="match status" value="1"/>
</dbReference>
<dbReference type="RefSeq" id="WP_314204871.1">
    <property type="nucleotide sequence ID" value="NZ_JAVTLL010000022.1"/>
</dbReference>
<accession>A0ABU3M2J6</accession>
<dbReference type="SUPFAM" id="SSF47413">
    <property type="entry name" value="lambda repressor-like DNA-binding domains"/>
    <property type="match status" value="1"/>
</dbReference>
<evidence type="ECO:0000259" key="2">
    <source>
        <dbReference type="PROSITE" id="PS50943"/>
    </source>
</evidence>
<sequence length="340" mass="38287">MDDRGRELADFLRSRRARLTPDRAGLPEDGRARRVPGLRRDEAARLAGVSTEYYTRLEQGRAQNPSPEVVEALARALQLDLSEREHLTDLLARPSAPRRAPVAPQRVRPGLHLMLQTLDHVPAFVLGRRTDVLAANRLAREVLTDFEALPANRRNLARYYLLDHEARTRVGDWEQIATDTVAVLRLEAGRYPQDRQLADLVGELTLKCPEFSGWWNDHRVLHRTHGTKHYHHPLVGELHFSYESFEPPGDTDQTLCVYNVEPGSETAASLHEHPLNGPGGSPVPLGVRTPRPERRGTCPSPPHARCAPRRRSAASSSFRWPRAAAGEKRTTPGKPPRTWR</sequence>
<dbReference type="InterPro" id="IPR010982">
    <property type="entry name" value="Lambda_DNA-bd_dom_sf"/>
</dbReference>
<dbReference type="InterPro" id="IPR001387">
    <property type="entry name" value="Cro/C1-type_HTH"/>
</dbReference>
<evidence type="ECO:0000313" key="4">
    <source>
        <dbReference type="Proteomes" id="UP001257948"/>
    </source>
</evidence>
<feature type="domain" description="HTH cro/C1-type" evidence="2">
    <location>
        <begin position="31"/>
        <end position="84"/>
    </location>
</feature>
<dbReference type="Pfam" id="PF17765">
    <property type="entry name" value="MLTR_LBD"/>
    <property type="match status" value="1"/>
</dbReference>
<dbReference type="Gene3D" id="3.30.450.180">
    <property type="match status" value="1"/>
</dbReference>
<dbReference type="Pfam" id="PF13560">
    <property type="entry name" value="HTH_31"/>
    <property type="match status" value="1"/>
</dbReference>
<comment type="caution">
    <text evidence="3">The sequence shown here is derived from an EMBL/GenBank/DDBJ whole genome shotgun (WGS) entry which is preliminary data.</text>
</comment>
<feature type="region of interest" description="Disordered" evidence="1">
    <location>
        <begin position="268"/>
        <end position="340"/>
    </location>
</feature>
<protein>
    <submittedName>
        <fullName evidence="3">Helix-turn-helix transcriptional regulator</fullName>
    </submittedName>
</protein>
<dbReference type="Gene3D" id="1.10.260.40">
    <property type="entry name" value="lambda repressor-like DNA-binding domains"/>
    <property type="match status" value="1"/>
</dbReference>
<dbReference type="EMBL" id="JAVTLL010000022">
    <property type="protein sequence ID" value="MDT7844953.1"/>
    <property type="molecule type" value="Genomic_DNA"/>
</dbReference>
<dbReference type="Proteomes" id="UP001257948">
    <property type="component" value="Unassembled WGS sequence"/>
</dbReference>
<dbReference type="CDD" id="cd00093">
    <property type="entry name" value="HTH_XRE"/>
    <property type="match status" value="1"/>
</dbReference>
<dbReference type="PROSITE" id="PS50943">
    <property type="entry name" value="HTH_CROC1"/>
    <property type="match status" value="1"/>
</dbReference>
<gene>
    <name evidence="3" type="ORF">RQC66_29970</name>
</gene>
<dbReference type="PANTHER" id="PTHR35010:SF2">
    <property type="entry name" value="BLL4672 PROTEIN"/>
    <property type="match status" value="1"/>
</dbReference>
<name>A0ABU3M2J6_9ACTN</name>